<dbReference type="VEuPathDB" id="FungiDB:FUN_003334"/>
<dbReference type="VEuPathDB" id="FungiDB:RhiirFUN_026460"/>
<dbReference type="VEuPathDB" id="FungiDB:FUN_006200"/>
<dbReference type="Proteomes" id="UP000232688">
    <property type="component" value="Unassembled WGS sequence"/>
</dbReference>
<dbReference type="PROSITE" id="PS50011">
    <property type="entry name" value="PROTEIN_KINASE_DOM"/>
    <property type="match status" value="1"/>
</dbReference>
<dbReference type="EMBL" id="LLXH01001858">
    <property type="protein sequence ID" value="PKC57333.1"/>
    <property type="molecule type" value="Genomic_DNA"/>
</dbReference>
<dbReference type="VEuPathDB" id="FungiDB:RhiirA1_541660"/>
<reference evidence="5 6" key="1">
    <citation type="submission" date="2017-10" db="EMBL/GenBank/DDBJ databases">
        <title>Extensive intraspecific genome diversity in a model arbuscular mycorrhizal fungus.</title>
        <authorList>
            <person name="Chen E.C.H."/>
            <person name="Morin E."/>
            <person name="Baudet D."/>
            <person name="Noel J."/>
            <person name="Ndikumana S."/>
            <person name="Charron P."/>
            <person name="St-Onge C."/>
            <person name="Giorgi J."/>
            <person name="Grigoriev I.V."/>
            <person name="Roux C."/>
            <person name="Martin F.M."/>
            <person name="Corradi N."/>
        </authorList>
    </citation>
    <scope>NUCLEOTIDE SEQUENCE [LARGE SCALE GENOMIC DNA]</scope>
    <source>
        <strain evidence="5 6">A1</strain>
    </source>
</reference>
<keyword evidence="5" id="KW-0418">Kinase</keyword>
<dbReference type="PANTHER" id="PTHR27001">
    <property type="entry name" value="OS01G0253100 PROTEIN"/>
    <property type="match status" value="1"/>
</dbReference>
<dbReference type="GO" id="GO:0005886">
    <property type="term" value="C:plasma membrane"/>
    <property type="evidence" value="ECO:0007669"/>
    <property type="project" value="TreeGrafter"/>
</dbReference>
<dbReference type="Pfam" id="PF07714">
    <property type="entry name" value="PK_Tyr_Ser-Thr"/>
    <property type="match status" value="1"/>
</dbReference>
<feature type="region of interest" description="Disordered" evidence="3">
    <location>
        <begin position="610"/>
        <end position="675"/>
    </location>
</feature>
<comment type="caution">
    <text evidence="5">The sequence shown here is derived from an EMBL/GenBank/DDBJ whole genome shotgun (WGS) entry which is preliminary data.</text>
</comment>
<sequence length="675" mass="79370">MSNIRRELIEAALSRAFISIDYNIYDDFHKQNEFCEQFILVDDSLTEEEKSEAIRLNNQDYDKDKILFNSGTRRICENCNQKCLATLYCEYCVRNYLKANFPNWTSGNNDIDNLIKNCQSETLAPYVIIEWIPYSNLQNIEYLTRGGFSEIYTAKWIDGRYKEWDSKRQQLIRYGTHYVILKELKNVENASQSWFEEAKSHSTISNKYPHVVQCFGLTQNPLNRNYLLVMRGMDVNLREYLQQNHNQLTWNERINITFLIIEALYYIHEENSIHRDLHSGNILYSQFIDIWQISDLGFCATLYCEYCVRNYLKANFSNWTSGNNNIDNLIKNCQLETIMPDQIIEWIPYNNLQNIKYLTKGGFSNIYTASWIDGGYKEWDSKEQQLIRFGAQNVILKELENVENASQSWFEEVKSHFTICNKHTIIVECYGITQNPSNGNYMLVMNKYDMNLREYLQQNHNRLTWKERINITFLIIDALYYIHEENSIHRDLHSGNIIYLQNDNWSISDLGFCGPADKPSTSIYGNLPYIAPEVINGKGYTFKSDIYTKVDKEKINMNSKSFTSKIHNFENLPKPKNATEEEQKAFYISRSYDFSISINTSNLSKSSKQYTSISSKDNDSKESPRLSKRLKIENVDVQNDYEREFMRRSNIGTNDEAQNSLHSEQDKSEIPDDEF</sequence>
<keyword evidence="2" id="KW-0067">ATP-binding</keyword>
<dbReference type="SUPFAM" id="SSF56112">
    <property type="entry name" value="Protein kinase-like (PK-like)"/>
    <property type="match status" value="2"/>
</dbReference>
<dbReference type="InterPro" id="IPR000719">
    <property type="entry name" value="Prot_kinase_dom"/>
</dbReference>
<evidence type="ECO:0000259" key="4">
    <source>
        <dbReference type="PROSITE" id="PS50011"/>
    </source>
</evidence>
<dbReference type="GO" id="GO:0004672">
    <property type="term" value="F:protein kinase activity"/>
    <property type="evidence" value="ECO:0007669"/>
    <property type="project" value="InterPro"/>
</dbReference>
<keyword evidence="5" id="KW-0808">Transferase</keyword>
<accession>A0A2N0R225</accession>
<protein>
    <submittedName>
        <fullName evidence="5">Kinase-like protein</fullName>
    </submittedName>
</protein>
<keyword evidence="1" id="KW-0547">Nucleotide-binding</keyword>
<dbReference type="GO" id="GO:0005524">
    <property type="term" value="F:ATP binding"/>
    <property type="evidence" value="ECO:0007669"/>
    <property type="project" value="UniProtKB-KW"/>
</dbReference>
<proteinExistence type="predicted"/>
<dbReference type="Pfam" id="PF00069">
    <property type="entry name" value="Pkinase"/>
    <property type="match status" value="1"/>
</dbReference>
<reference evidence="5 6" key="2">
    <citation type="submission" date="2017-10" db="EMBL/GenBank/DDBJ databases">
        <title>Genome analyses suggest a sexual origin of heterokaryosis in a supposedly ancient asexual fungus.</title>
        <authorList>
            <person name="Corradi N."/>
            <person name="Sedzielewska K."/>
            <person name="Noel J."/>
            <person name="Charron P."/>
            <person name="Farinelli L."/>
            <person name="Marton T."/>
            <person name="Kruger M."/>
            <person name="Pelin A."/>
            <person name="Brachmann A."/>
            <person name="Corradi N."/>
        </authorList>
    </citation>
    <scope>NUCLEOTIDE SEQUENCE [LARGE SCALE GENOMIC DNA]</scope>
    <source>
        <strain evidence="5 6">A1</strain>
    </source>
</reference>
<dbReference type="Gene3D" id="1.10.510.10">
    <property type="entry name" value="Transferase(Phosphotransferase) domain 1"/>
    <property type="match status" value="2"/>
</dbReference>
<dbReference type="AlphaFoldDB" id="A0A2N0R225"/>
<gene>
    <name evidence="5" type="ORF">RhiirA1_541660</name>
</gene>
<feature type="compositionally biased region" description="Basic and acidic residues" evidence="3">
    <location>
        <begin position="616"/>
        <end position="647"/>
    </location>
</feature>
<dbReference type="PANTHER" id="PTHR27001:SF931">
    <property type="entry name" value="OS11G0664100 PROTEIN"/>
    <property type="match status" value="1"/>
</dbReference>
<feature type="compositionally biased region" description="Basic and acidic residues" evidence="3">
    <location>
        <begin position="663"/>
        <end position="675"/>
    </location>
</feature>
<evidence type="ECO:0000256" key="2">
    <source>
        <dbReference type="ARBA" id="ARBA00022840"/>
    </source>
</evidence>
<dbReference type="InterPro" id="IPR011009">
    <property type="entry name" value="Kinase-like_dom_sf"/>
</dbReference>
<dbReference type="InterPro" id="IPR001245">
    <property type="entry name" value="Ser-Thr/Tyr_kinase_cat_dom"/>
</dbReference>
<dbReference type="VEuPathDB" id="FungiDB:RhiirFUN_009977"/>
<evidence type="ECO:0000313" key="6">
    <source>
        <dbReference type="Proteomes" id="UP000232688"/>
    </source>
</evidence>
<feature type="domain" description="Protein kinase" evidence="4">
    <location>
        <begin position="352"/>
        <end position="646"/>
    </location>
</feature>
<organism evidence="5 6">
    <name type="scientific">Rhizophagus irregularis</name>
    <dbReference type="NCBI Taxonomy" id="588596"/>
    <lineage>
        <taxon>Eukaryota</taxon>
        <taxon>Fungi</taxon>
        <taxon>Fungi incertae sedis</taxon>
        <taxon>Mucoromycota</taxon>
        <taxon>Glomeromycotina</taxon>
        <taxon>Glomeromycetes</taxon>
        <taxon>Glomerales</taxon>
        <taxon>Glomeraceae</taxon>
        <taxon>Rhizophagus</taxon>
    </lineage>
</organism>
<feature type="compositionally biased region" description="Polar residues" evidence="3">
    <location>
        <begin position="650"/>
        <end position="662"/>
    </location>
</feature>
<name>A0A2N0R225_9GLOM</name>
<dbReference type="CDD" id="cd00180">
    <property type="entry name" value="PKc"/>
    <property type="match status" value="1"/>
</dbReference>
<evidence type="ECO:0000313" key="5">
    <source>
        <dbReference type="EMBL" id="PKC57333.1"/>
    </source>
</evidence>
<evidence type="ECO:0000256" key="3">
    <source>
        <dbReference type="SAM" id="MobiDB-lite"/>
    </source>
</evidence>
<evidence type="ECO:0000256" key="1">
    <source>
        <dbReference type="ARBA" id="ARBA00022741"/>
    </source>
</evidence>